<dbReference type="EMBL" id="KV454538">
    <property type="protein sequence ID" value="ODV69439.1"/>
    <property type="molecule type" value="Genomic_DNA"/>
</dbReference>
<protein>
    <submittedName>
        <fullName evidence="1">Uncharacterized protein</fullName>
    </submittedName>
</protein>
<dbReference type="RefSeq" id="XP_020078506.1">
    <property type="nucleotide sequence ID" value="XM_020219930.1"/>
</dbReference>
<organism evidence="1 2">
    <name type="scientific">Hyphopichia burtonii NRRL Y-1933</name>
    <dbReference type="NCBI Taxonomy" id="984485"/>
    <lineage>
        <taxon>Eukaryota</taxon>
        <taxon>Fungi</taxon>
        <taxon>Dikarya</taxon>
        <taxon>Ascomycota</taxon>
        <taxon>Saccharomycotina</taxon>
        <taxon>Pichiomycetes</taxon>
        <taxon>Debaryomycetaceae</taxon>
        <taxon>Hyphopichia</taxon>
    </lineage>
</organism>
<accession>A0A1E4RQ88</accession>
<dbReference type="Proteomes" id="UP000095085">
    <property type="component" value="Unassembled WGS sequence"/>
</dbReference>
<dbReference type="AlphaFoldDB" id="A0A1E4RQ88"/>
<reference evidence="2" key="1">
    <citation type="submission" date="2016-05" db="EMBL/GenBank/DDBJ databases">
        <title>Comparative genomics of biotechnologically important yeasts.</title>
        <authorList>
            <consortium name="DOE Joint Genome Institute"/>
            <person name="Riley R."/>
            <person name="Haridas S."/>
            <person name="Wolfe K.H."/>
            <person name="Lopes M.R."/>
            <person name="Hittinger C.T."/>
            <person name="Goker M."/>
            <person name="Salamov A."/>
            <person name="Wisecaver J."/>
            <person name="Long T.M."/>
            <person name="Aerts A.L."/>
            <person name="Barry K."/>
            <person name="Choi C."/>
            <person name="Clum A."/>
            <person name="Coughlan A.Y."/>
            <person name="Deshpande S."/>
            <person name="Douglass A.P."/>
            <person name="Hanson S.J."/>
            <person name="Klenk H.-P."/>
            <person name="Labutti K."/>
            <person name="Lapidus A."/>
            <person name="Lindquist E."/>
            <person name="Lipzen A."/>
            <person name="Meier-Kolthoff J.P."/>
            <person name="Ohm R.A."/>
            <person name="Otillar R.P."/>
            <person name="Pangilinan J."/>
            <person name="Peng Y."/>
            <person name="Rokas A."/>
            <person name="Rosa C.A."/>
            <person name="Scheuner C."/>
            <person name="Sibirny A.A."/>
            <person name="Slot J.C."/>
            <person name="Stielow J.B."/>
            <person name="Sun H."/>
            <person name="Kurtzman C.P."/>
            <person name="Blackwell M."/>
            <person name="Grigoriev I.V."/>
            <person name="Jeffries T.W."/>
        </authorList>
    </citation>
    <scope>NUCLEOTIDE SEQUENCE [LARGE SCALE GENOMIC DNA]</scope>
    <source>
        <strain evidence="2">NRRL Y-1933</strain>
    </source>
</reference>
<sequence length="193" mass="21533">MELSIIILHYDSLRNGRINKRTNDYGKGIVEINIANNTYVLLTANGTDYQQGRLSLTSGGYSNDTNEVVPAHAIWYSWGHGVRLDLIAPVNKTESANVVSRDLNPNLIYTAVGSLVMECQYTLGASSNSGLNIGTLYDNALNKAGEGQSLHWKMNAFHAYIGKTSRLKCETKVYDHTETHDSWRSWDDVWASF</sequence>
<name>A0A1E4RQ88_9ASCO</name>
<proteinExistence type="predicted"/>
<dbReference type="GeneID" id="30994480"/>
<dbReference type="OrthoDB" id="10542150at2759"/>
<evidence type="ECO:0000313" key="2">
    <source>
        <dbReference type="Proteomes" id="UP000095085"/>
    </source>
</evidence>
<gene>
    <name evidence="1" type="ORF">HYPBUDRAFT_145857</name>
</gene>
<keyword evidence="2" id="KW-1185">Reference proteome</keyword>
<evidence type="ECO:0000313" key="1">
    <source>
        <dbReference type="EMBL" id="ODV69439.1"/>
    </source>
</evidence>